<proteinExistence type="predicted"/>
<organism evidence="1 2">
    <name type="scientific">Paeniglutamicibacter cryotolerans</name>
    <dbReference type="NCBI Taxonomy" id="670079"/>
    <lineage>
        <taxon>Bacteria</taxon>
        <taxon>Bacillati</taxon>
        <taxon>Actinomycetota</taxon>
        <taxon>Actinomycetes</taxon>
        <taxon>Micrococcales</taxon>
        <taxon>Micrococcaceae</taxon>
        <taxon>Paeniglutamicibacter</taxon>
    </lineage>
</organism>
<accession>A0A839QP77</accession>
<gene>
    <name evidence="1" type="ORF">E9229_002636</name>
</gene>
<dbReference type="Proteomes" id="UP000523000">
    <property type="component" value="Unassembled WGS sequence"/>
</dbReference>
<evidence type="ECO:0000313" key="1">
    <source>
        <dbReference type="EMBL" id="MBB2996445.1"/>
    </source>
</evidence>
<name>A0A839QP77_9MICC</name>
<reference evidence="1 2" key="1">
    <citation type="submission" date="2020-08" db="EMBL/GenBank/DDBJ databases">
        <title>Sequencing the genomes of 1000 actinobacteria strains.</title>
        <authorList>
            <person name="Klenk H.-P."/>
        </authorList>
    </citation>
    <scope>NUCLEOTIDE SEQUENCE [LARGE SCALE GENOMIC DNA]</scope>
    <source>
        <strain evidence="1 2">DSM 22826</strain>
    </source>
</reference>
<dbReference type="AlphaFoldDB" id="A0A839QP77"/>
<sequence length="96" mass="9911">MAGAAALVSLLSGCTPQARADPAGATPADLGGYPRAELLRLLPTEEQPSEHLITPGRYSLNTLPRMASTGAWATSLNRNFGTLLSASTASRALSCQ</sequence>
<comment type="caution">
    <text evidence="1">The sequence shown here is derived from an EMBL/GenBank/DDBJ whole genome shotgun (WGS) entry which is preliminary data.</text>
</comment>
<keyword evidence="2" id="KW-1185">Reference proteome</keyword>
<dbReference type="RefSeq" id="WP_183511721.1">
    <property type="nucleotide sequence ID" value="NZ_BAABGK010000012.1"/>
</dbReference>
<protein>
    <submittedName>
        <fullName evidence="1">Uncharacterized protein</fullName>
    </submittedName>
</protein>
<evidence type="ECO:0000313" key="2">
    <source>
        <dbReference type="Proteomes" id="UP000523000"/>
    </source>
</evidence>
<dbReference type="EMBL" id="JACHVS010000001">
    <property type="protein sequence ID" value="MBB2996445.1"/>
    <property type="molecule type" value="Genomic_DNA"/>
</dbReference>